<keyword evidence="5" id="KW-0963">Cytoplasm</keyword>
<dbReference type="AlphaFoldDB" id="A0A9J6BUX7"/>
<evidence type="ECO:0000256" key="10">
    <source>
        <dbReference type="ARBA" id="ARBA00023328"/>
    </source>
</evidence>
<dbReference type="Pfam" id="PF06248">
    <property type="entry name" value="Zw10_N"/>
    <property type="match status" value="1"/>
</dbReference>
<comment type="subcellular location">
    <subcellularLocation>
        <location evidence="2">Chromosome</location>
        <location evidence="2">Centromere</location>
        <location evidence="2">Kinetochore</location>
    </subcellularLocation>
    <subcellularLocation>
        <location evidence="1">Cytoplasm</location>
    </subcellularLocation>
</comment>
<dbReference type="Pfam" id="PF20666">
    <property type="entry name" value="ZW10_C"/>
    <property type="match status" value="1"/>
</dbReference>
<dbReference type="InterPro" id="IPR046362">
    <property type="entry name" value="Zw10/DSL1_C_sf"/>
</dbReference>
<protein>
    <recommendedName>
        <fullName evidence="17">Centromere/kinetochore protein zw10-like protein</fullName>
    </recommendedName>
</protein>
<dbReference type="OrthoDB" id="534815at2759"/>
<evidence type="ECO:0000256" key="8">
    <source>
        <dbReference type="ARBA" id="ARBA00022838"/>
    </source>
</evidence>
<feature type="domain" description="Centromere/kinetochore protein zw10 C-terminal" evidence="13">
    <location>
        <begin position="410"/>
        <end position="527"/>
    </location>
</feature>
<keyword evidence="11" id="KW-0175">Coiled coil</keyword>
<keyword evidence="4" id="KW-0158">Chromosome</keyword>
<organism evidence="15 16">
    <name type="scientific">Polypedilum vanderplanki</name>
    <name type="common">Sleeping chironomid midge</name>
    <dbReference type="NCBI Taxonomy" id="319348"/>
    <lineage>
        <taxon>Eukaryota</taxon>
        <taxon>Metazoa</taxon>
        <taxon>Ecdysozoa</taxon>
        <taxon>Arthropoda</taxon>
        <taxon>Hexapoda</taxon>
        <taxon>Insecta</taxon>
        <taxon>Pterygota</taxon>
        <taxon>Neoptera</taxon>
        <taxon>Endopterygota</taxon>
        <taxon>Diptera</taxon>
        <taxon>Nematocera</taxon>
        <taxon>Chironomoidea</taxon>
        <taxon>Chironomidae</taxon>
        <taxon>Chironominae</taxon>
        <taxon>Polypedilum</taxon>
        <taxon>Polypedilum</taxon>
    </lineage>
</organism>
<dbReference type="GO" id="GO:0005737">
    <property type="term" value="C:cytoplasm"/>
    <property type="evidence" value="ECO:0007669"/>
    <property type="project" value="UniProtKB-SubCell"/>
</dbReference>
<feature type="domain" description="ZW10 C-terminal helical" evidence="14">
    <location>
        <begin position="550"/>
        <end position="691"/>
    </location>
</feature>
<dbReference type="GO" id="GO:0051301">
    <property type="term" value="P:cell division"/>
    <property type="evidence" value="ECO:0007669"/>
    <property type="project" value="UniProtKB-KW"/>
</dbReference>
<evidence type="ECO:0000259" key="13">
    <source>
        <dbReference type="Pfam" id="PF20666"/>
    </source>
</evidence>
<evidence type="ECO:0000256" key="1">
    <source>
        <dbReference type="ARBA" id="ARBA00004496"/>
    </source>
</evidence>
<evidence type="ECO:0000256" key="3">
    <source>
        <dbReference type="ARBA" id="ARBA00006245"/>
    </source>
</evidence>
<comment type="similarity">
    <text evidence="3">Belongs to the ZW10 family.</text>
</comment>
<dbReference type="Proteomes" id="UP001107558">
    <property type="component" value="Chromosome 3"/>
</dbReference>
<evidence type="ECO:0000256" key="2">
    <source>
        <dbReference type="ARBA" id="ARBA00004629"/>
    </source>
</evidence>
<keyword evidence="6" id="KW-0132">Cell division</keyword>
<evidence type="ECO:0000313" key="16">
    <source>
        <dbReference type="Proteomes" id="UP001107558"/>
    </source>
</evidence>
<evidence type="ECO:0000256" key="7">
    <source>
        <dbReference type="ARBA" id="ARBA00022776"/>
    </source>
</evidence>
<dbReference type="EMBL" id="JADBJN010000003">
    <property type="protein sequence ID" value="KAG5673522.1"/>
    <property type="molecule type" value="Genomic_DNA"/>
</dbReference>
<evidence type="ECO:0000256" key="5">
    <source>
        <dbReference type="ARBA" id="ARBA00022490"/>
    </source>
</evidence>
<feature type="domain" description="Centromere/kinetochore protein zw10 N-terminal" evidence="12">
    <location>
        <begin position="26"/>
        <end position="116"/>
    </location>
</feature>
<dbReference type="Pfam" id="PF22766">
    <property type="entry name" value="ZW10_C2"/>
    <property type="match status" value="1"/>
</dbReference>
<dbReference type="PANTHER" id="PTHR12205">
    <property type="entry name" value="CENTROMERE/KINETOCHORE PROTEIN ZW10"/>
    <property type="match status" value="1"/>
</dbReference>
<dbReference type="InterPro" id="IPR048343">
    <property type="entry name" value="ZW10_C"/>
</dbReference>
<comment type="caution">
    <text evidence="15">The sequence shown here is derived from an EMBL/GenBank/DDBJ whole genome shotgun (WGS) entry which is preliminary data.</text>
</comment>
<evidence type="ECO:0000256" key="9">
    <source>
        <dbReference type="ARBA" id="ARBA00023306"/>
    </source>
</evidence>
<dbReference type="GO" id="GO:0006888">
    <property type="term" value="P:endoplasmic reticulum to Golgi vesicle-mediated transport"/>
    <property type="evidence" value="ECO:0007669"/>
    <property type="project" value="TreeGrafter"/>
</dbReference>
<feature type="coiled-coil region" evidence="11">
    <location>
        <begin position="16"/>
        <end position="43"/>
    </location>
</feature>
<dbReference type="InterPro" id="IPR055148">
    <property type="entry name" value="ZW10_C_2"/>
</dbReference>
<evidence type="ECO:0000313" key="15">
    <source>
        <dbReference type="EMBL" id="KAG5673522.1"/>
    </source>
</evidence>
<dbReference type="Gene3D" id="1.10.357.150">
    <property type="match status" value="1"/>
</dbReference>
<accession>A0A9J6BUX7</accession>
<dbReference type="GO" id="GO:0005634">
    <property type="term" value="C:nucleus"/>
    <property type="evidence" value="ECO:0007669"/>
    <property type="project" value="InterPro"/>
</dbReference>
<keyword evidence="8" id="KW-0995">Kinetochore</keyword>
<reference evidence="15" key="1">
    <citation type="submission" date="2021-03" db="EMBL/GenBank/DDBJ databases">
        <title>Chromosome level genome of the anhydrobiotic midge Polypedilum vanderplanki.</title>
        <authorList>
            <person name="Yoshida Y."/>
            <person name="Kikawada T."/>
            <person name="Gusev O."/>
        </authorList>
    </citation>
    <scope>NUCLEOTIDE SEQUENCE</scope>
    <source>
        <strain evidence="15">NIAS01</strain>
        <tissue evidence="15">Whole body or cell culture</tissue>
    </source>
</reference>
<evidence type="ECO:0008006" key="17">
    <source>
        <dbReference type="Google" id="ProtNLM"/>
    </source>
</evidence>
<sequence length="692" mass="80185">MSLIKKIVEIVDKTDSVDAKKNINKLNKEIKDYKEKVRLFIESNYVDFLPVIDSNEFLLEEGNNLESEVSIVTKNYNENRSITRANEELTKLMENLEDSHLGLQVSLRLVKIDSLMQKIQLCNETKNYKEARNILNSIQNLIGDPDDKIIRRLDMYKSLSVQLSLQRENMLKNLDSHFNSLVQVNQKSFPKTRLITVTISKNTQTVADCINSLLECDYSFDSLFVFLMKNIFEPIVCRAVSMDFKENDKETTMVLSYSSESVSDELRPGYEIVFVNLRGVLFYLRNMNVVISNGTHFLAHIFHNEAKQIFDLLFNECLIYNIPKTFEEKTHSTISNDIVKLGNHLLELHFFESADELNALVVYYEKIDELFFQQYIKHVQECANKILKRDLHEMILITDDATLSTSTPLTFPKSMISKSTLELIKLLEKLTRQASSCSQEDESKKKNLLASVKCVLENYSFTIQLHHSQLLSKIPQQSALFYNNCMYLCNWISLSDELEHMDVVIHELKRNGEEFFECQVAKHKIQLFEILKEFDPFQSVNEFKPEHFKPIRQCIRQMDLLKNVWQTILPSDVYNKTIGDLLDVIVLDLIKKITSLEDISTSLASGLVELIKGLEEKGQLLFEADTSALDVVTNWQKLLHLQFILDASLLDIQSSWKNNIISKSFKADEVKRLIRALFQNTERRANCLQNIT</sequence>
<evidence type="ECO:0000256" key="6">
    <source>
        <dbReference type="ARBA" id="ARBA00022618"/>
    </source>
</evidence>
<evidence type="ECO:0000256" key="4">
    <source>
        <dbReference type="ARBA" id="ARBA00022454"/>
    </source>
</evidence>
<keyword evidence="10" id="KW-0137">Centromere</keyword>
<evidence type="ECO:0000256" key="11">
    <source>
        <dbReference type="SAM" id="Coils"/>
    </source>
</evidence>
<dbReference type="GO" id="GO:1990423">
    <property type="term" value="C:RZZ complex"/>
    <property type="evidence" value="ECO:0007669"/>
    <property type="project" value="TreeGrafter"/>
</dbReference>
<dbReference type="GO" id="GO:0007094">
    <property type="term" value="P:mitotic spindle assembly checkpoint signaling"/>
    <property type="evidence" value="ECO:0007669"/>
    <property type="project" value="TreeGrafter"/>
</dbReference>
<keyword evidence="7" id="KW-0498">Mitosis</keyword>
<evidence type="ECO:0000259" key="14">
    <source>
        <dbReference type="Pfam" id="PF22766"/>
    </source>
</evidence>
<dbReference type="PANTHER" id="PTHR12205:SF0">
    <property type="entry name" value="CENTROMERE_KINETOCHORE PROTEIN ZW10 HOMOLOG"/>
    <property type="match status" value="1"/>
</dbReference>
<name>A0A9J6BUX7_POLVA</name>
<keyword evidence="9" id="KW-0131">Cell cycle</keyword>
<proteinExistence type="inferred from homology"/>
<keyword evidence="16" id="KW-1185">Reference proteome</keyword>
<dbReference type="InterPro" id="IPR009361">
    <property type="entry name" value="Zw10_N"/>
</dbReference>
<gene>
    <name evidence="15" type="ORF">PVAND_003564</name>
</gene>
<evidence type="ECO:0000259" key="12">
    <source>
        <dbReference type="Pfam" id="PF06248"/>
    </source>
</evidence>